<keyword evidence="6 8" id="KW-1133">Transmembrane helix</keyword>
<evidence type="ECO:0000256" key="3">
    <source>
        <dbReference type="ARBA" id="ARBA00022448"/>
    </source>
</evidence>
<keyword evidence="3" id="KW-0813">Transport</keyword>
<evidence type="ECO:0000313" key="10">
    <source>
        <dbReference type="Proteomes" id="UP001190926"/>
    </source>
</evidence>
<keyword evidence="7 8" id="KW-0472">Membrane</keyword>
<evidence type="ECO:0000256" key="5">
    <source>
        <dbReference type="ARBA" id="ARBA00022970"/>
    </source>
</evidence>
<dbReference type="GO" id="GO:0006865">
    <property type="term" value="P:amino acid transport"/>
    <property type="evidence" value="ECO:0007669"/>
    <property type="project" value="UniProtKB-KW"/>
</dbReference>
<name>A0AAD4P4V3_PERFH</name>
<comment type="caution">
    <text evidence="9">The sequence shown here is derived from an EMBL/GenBank/DDBJ whole genome shotgun (WGS) entry which is preliminary data.</text>
</comment>
<accession>A0AAD4P4V3</accession>
<evidence type="ECO:0000256" key="2">
    <source>
        <dbReference type="ARBA" id="ARBA00009977"/>
    </source>
</evidence>
<evidence type="ECO:0000256" key="8">
    <source>
        <dbReference type="SAM" id="Phobius"/>
    </source>
</evidence>
<keyword evidence="5" id="KW-0029">Amino-acid transport</keyword>
<proteinExistence type="inferred from homology"/>
<dbReference type="GO" id="GO:0080143">
    <property type="term" value="P:regulation of amino acid export"/>
    <property type="evidence" value="ECO:0007669"/>
    <property type="project" value="InterPro"/>
</dbReference>
<evidence type="ECO:0000256" key="1">
    <source>
        <dbReference type="ARBA" id="ARBA00004167"/>
    </source>
</evidence>
<keyword evidence="4 8" id="KW-0812">Transmembrane</keyword>
<feature type="transmembrane region" description="Helical" evidence="8">
    <location>
        <begin position="29"/>
        <end position="50"/>
    </location>
</feature>
<sequence length="108" mass="11583">MKPKMEEPITTTPAAAGVGFQRWNSPIPYLFGGLALVLVVVALALIMLACSNRNSSSSEQSSDEKSEKAVHVLQPEMEPRIVVIMAGETNPTHLAKPIAAVTRADEQV</sequence>
<evidence type="ECO:0000313" key="9">
    <source>
        <dbReference type="EMBL" id="KAH6826869.1"/>
    </source>
</evidence>
<evidence type="ECO:0000256" key="6">
    <source>
        <dbReference type="ARBA" id="ARBA00022989"/>
    </source>
</evidence>
<dbReference type="AlphaFoldDB" id="A0AAD4P4V3"/>
<dbReference type="Proteomes" id="UP001190926">
    <property type="component" value="Unassembled WGS sequence"/>
</dbReference>
<reference evidence="9 10" key="1">
    <citation type="journal article" date="2021" name="Nat. Commun.">
        <title>Incipient diploidization of the medicinal plant Perilla within 10,000 years.</title>
        <authorList>
            <person name="Zhang Y."/>
            <person name="Shen Q."/>
            <person name="Leng L."/>
            <person name="Zhang D."/>
            <person name="Chen S."/>
            <person name="Shi Y."/>
            <person name="Ning Z."/>
            <person name="Chen S."/>
        </authorList>
    </citation>
    <scope>NUCLEOTIDE SEQUENCE [LARGE SCALE GENOMIC DNA]</scope>
    <source>
        <strain evidence="10">cv. PC099</strain>
    </source>
</reference>
<evidence type="ECO:0000256" key="4">
    <source>
        <dbReference type="ARBA" id="ARBA00022692"/>
    </source>
</evidence>
<keyword evidence="10" id="KW-1185">Reference proteome</keyword>
<comment type="similarity">
    <text evidence="2">Belongs to the GLUTAMINE DUMPER 1 (TC 9.B.60) family.</text>
</comment>
<dbReference type="EMBL" id="SDAM02000159">
    <property type="protein sequence ID" value="KAH6826869.1"/>
    <property type="molecule type" value="Genomic_DNA"/>
</dbReference>
<comment type="subcellular location">
    <subcellularLocation>
        <location evidence="1">Membrane</location>
        <topology evidence="1">Single-pass membrane protein</topology>
    </subcellularLocation>
</comment>
<dbReference type="PANTHER" id="PTHR33228:SF76">
    <property type="entry name" value="PROTEIN GLUTAMINE DUMPER 7"/>
    <property type="match status" value="1"/>
</dbReference>
<dbReference type="InterPro" id="IPR040359">
    <property type="entry name" value="GDU"/>
</dbReference>
<organism evidence="9 10">
    <name type="scientific">Perilla frutescens var. hirtella</name>
    <name type="common">Perilla citriodora</name>
    <name type="synonym">Perilla setoyensis</name>
    <dbReference type="NCBI Taxonomy" id="608512"/>
    <lineage>
        <taxon>Eukaryota</taxon>
        <taxon>Viridiplantae</taxon>
        <taxon>Streptophyta</taxon>
        <taxon>Embryophyta</taxon>
        <taxon>Tracheophyta</taxon>
        <taxon>Spermatophyta</taxon>
        <taxon>Magnoliopsida</taxon>
        <taxon>eudicotyledons</taxon>
        <taxon>Gunneridae</taxon>
        <taxon>Pentapetalae</taxon>
        <taxon>asterids</taxon>
        <taxon>lamiids</taxon>
        <taxon>Lamiales</taxon>
        <taxon>Lamiaceae</taxon>
        <taxon>Nepetoideae</taxon>
        <taxon>Elsholtzieae</taxon>
        <taxon>Perilla</taxon>
    </lineage>
</organism>
<dbReference type="GO" id="GO:0016020">
    <property type="term" value="C:membrane"/>
    <property type="evidence" value="ECO:0007669"/>
    <property type="project" value="UniProtKB-SubCell"/>
</dbReference>
<dbReference type="PANTHER" id="PTHR33228">
    <property type="entry name" value="PROTEIN GLUTAMINE DUMPER 4-RELATED"/>
    <property type="match status" value="1"/>
</dbReference>
<protein>
    <submittedName>
        <fullName evidence="9">Uncharacterized protein</fullName>
    </submittedName>
</protein>
<evidence type="ECO:0000256" key="7">
    <source>
        <dbReference type="ARBA" id="ARBA00023136"/>
    </source>
</evidence>
<gene>
    <name evidence="9" type="ORF">C2S53_016748</name>
</gene>